<evidence type="ECO:0008006" key="3">
    <source>
        <dbReference type="Google" id="ProtNLM"/>
    </source>
</evidence>
<keyword evidence="2" id="KW-1185">Reference proteome</keyword>
<name>A0A5J9SLQ7_9POAL</name>
<gene>
    <name evidence="1" type="ORF">EJB05_54701</name>
</gene>
<evidence type="ECO:0000313" key="2">
    <source>
        <dbReference type="Proteomes" id="UP000324897"/>
    </source>
</evidence>
<comment type="caution">
    <text evidence="1">The sequence shown here is derived from an EMBL/GenBank/DDBJ whole genome shotgun (WGS) entry which is preliminary data.</text>
</comment>
<dbReference type="Gramene" id="TVT99900">
    <property type="protein sequence ID" value="TVT99900"/>
    <property type="gene ID" value="EJB05_54701"/>
</dbReference>
<protein>
    <recommendedName>
        <fullName evidence="3">F-box domain-containing protein</fullName>
    </recommendedName>
</protein>
<accession>A0A5J9SLQ7</accession>
<dbReference type="EMBL" id="RWGY01000661">
    <property type="protein sequence ID" value="TVT99900.1"/>
    <property type="molecule type" value="Genomic_DNA"/>
</dbReference>
<dbReference type="InterPro" id="IPR053197">
    <property type="entry name" value="F-box_SCFL_complex_component"/>
</dbReference>
<organism evidence="1 2">
    <name type="scientific">Eragrostis curvula</name>
    <name type="common">weeping love grass</name>
    <dbReference type="NCBI Taxonomy" id="38414"/>
    <lineage>
        <taxon>Eukaryota</taxon>
        <taxon>Viridiplantae</taxon>
        <taxon>Streptophyta</taxon>
        <taxon>Embryophyta</taxon>
        <taxon>Tracheophyta</taxon>
        <taxon>Spermatophyta</taxon>
        <taxon>Magnoliopsida</taxon>
        <taxon>Liliopsida</taxon>
        <taxon>Poales</taxon>
        <taxon>Poaceae</taxon>
        <taxon>PACMAD clade</taxon>
        <taxon>Chloridoideae</taxon>
        <taxon>Eragrostideae</taxon>
        <taxon>Eragrostidinae</taxon>
        <taxon>Eragrostis</taxon>
    </lineage>
</organism>
<feature type="non-terminal residue" evidence="1">
    <location>
        <position position="1"/>
    </location>
</feature>
<dbReference type="Proteomes" id="UP000324897">
    <property type="component" value="Unassembled WGS sequence"/>
</dbReference>
<dbReference type="SUPFAM" id="SSF81383">
    <property type="entry name" value="F-box domain"/>
    <property type="match status" value="1"/>
</dbReference>
<dbReference type="PANTHER" id="PTHR34223:SF107">
    <property type="entry name" value="F-BOX DOMAIN-CONTAINING PROTEIN"/>
    <property type="match status" value="1"/>
</dbReference>
<sequence>MSEKRRAVGTNCASHPDIFGNRFRVLTDDLLRHILFFLPANEAVQTCMLGQRWRNLWKTALGLRIVCGGENEPESVKEIQVFMYHLLLLRGDPPLETCVICLNDVEYDEMLCVNLWIRHVLLRNVRFLSLKPYMDESLLFEVNNVPIASQRLIRLELSFIQFNNSFLDFSRCPALEVLEISFSSFSGCNRISSESLKSLTIRSSSFRMRHRTRVYTPNLVSLLLEVGSCRAPLLQRMPSLVNAILELSNSDMDRCFNSNPGDCSDKNCISCYEIDGDARNSVILQGLSEAEDLVLISDTGSFIFRRDLNRAPIFSNLKRLILNEYWCVSIDLIADLTPLSYMLQHSPILEKLTLQLFCKGINNKVEIIGNPDSTGAPAVTSHLKIVKVQCEVFDNIVGQVSVFGKDKCKSQGRRRRQTLFVMPLDTNDVPYTGTSLQGGRVYICDLGLGGSPVAIVRLDKPHCRFG</sequence>
<dbReference type="InterPro" id="IPR036047">
    <property type="entry name" value="F-box-like_dom_sf"/>
</dbReference>
<dbReference type="PANTHER" id="PTHR34223">
    <property type="entry name" value="OS11G0201299 PROTEIN"/>
    <property type="match status" value="1"/>
</dbReference>
<reference evidence="1 2" key="1">
    <citation type="journal article" date="2019" name="Sci. Rep.">
        <title>A high-quality genome of Eragrostis curvula grass provides insights into Poaceae evolution and supports new strategies to enhance forage quality.</title>
        <authorList>
            <person name="Carballo J."/>
            <person name="Santos B.A.C.M."/>
            <person name="Zappacosta D."/>
            <person name="Garbus I."/>
            <person name="Selva J.P."/>
            <person name="Gallo C.A."/>
            <person name="Diaz A."/>
            <person name="Albertini E."/>
            <person name="Caccamo M."/>
            <person name="Echenique V."/>
        </authorList>
    </citation>
    <scope>NUCLEOTIDE SEQUENCE [LARGE SCALE GENOMIC DNA]</scope>
    <source>
        <strain evidence="2">cv. Victoria</strain>
        <tissue evidence="1">Leaf</tissue>
    </source>
</reference>
<dbReference type="CDD" id="cd22160">
    <property type="entry name" value="F-box_AtFBL13-like"/>
    <property type="match status" value="1"/>
</dbReference>
<proteinExistence type="predicted"/>
<evidence type="ECO:0000313" key="1">
    <source>
        <dbReference type="EMBL" id="TVT99900.1"/>
    </source>
</evidence>
<dbReference type="AlphaFoldDB" id="A0A5J9SLQ7"/>
<dbReference type="InterPro" id="IPR053781">
    <property type="entry name" value="F-box_AtFBL13-like"/>
</dbReference>